<comment type="caution">
    <text evidence="3">The sequence shown here is derived from an EMBL/GenBank/DDBJ whole genome shotgun (WGS) entry which is preliminary data.</text>
</comment>
<dbReference type="AlphaFoldDB" id="A0A0F9KX02"/>
<evidence type="ECO:0000256" key="2">
    <source>
        <dbReference type="SAM" id="Phobius"/>
    </source>
</evidence>
<keyword evidence="2" id="KW-1133">Transmembrane helix</keyword>
<feature type="coiled-coil region" evidence="1">
    <location>
        <begin position="53"/>
        <end position="80"/>
    </location>
</feature>
<dbReference type="Pfam" id="PF19661">
    <property type="entry name" value="DUF6164"/>
    <property type="match status" value="1"/>
</dbReference>
<keyword evidence="1" id="KW-0175">Coiled coil</keyword>
<keyword evidence="2" id="KW-0812">Transmembrane</keyword>
<evidence type="ECO:0000256" key="1">
    <source>
        <dbReference type="SAM" id="Coils"/>
    </source>
</evidence>
<name>A0A0F9KX02_9ZZZZ</name>
<reference evidence="3" key="1">
    <citation type="journal article" date="2015" name="Nature">
        <title>Complex archaea that bridge the gap between prokaryotes and eukaryotes.</title>
        <authorList>
            <person name="Spang A."/>
            <person name="Saw J.H."/>
            <person name="Jorgensen S.L."/>
            <person name="Zaremba-Niedzwiedzka K."/>
            <person name="Martijn J."/>
            <person name="Lind A.E."/>
            <person name="van Eijk R."/>
            <person name="Schleper C."/>
            <person name="Guy L."/>
            <person name="Ettema T.J."/>
        </authorList>
    </citation>
    <scope>NUCLEOTIDE SEQUENCE</scope>
</reference>
<accession>A0A0F9KX02</accession>
<dbReference type="InterPro" id="IPR046162">
    <property type="entry name" value="DUF6164"/>
</dbReference>
<organism evidence="3">
    <name type="scientific">marine sediment metagenome</name>
    <dbReference type="NCBI Taxonomy" id="412755"/>
    <lineage>
        <taxon>unclassified sequences</taxon>
        <taxon>metagenomes</taxon>
        <taxon>ecological metagenomes</taxon>
    </lineage>
</organism>
<evidence type="ECO:0000313" key="3">
    <source>
        <dbReference type="EMBL" id="KKM86263.1"/>
    </source>
</evidence>
<evidence type="ECO:0008006" key="4">
    <source>
        <dbReference type="Google" id="ProtNLM"/>
    </source>
</evidence>
<gene>
    <name evidence="3" type="ORF">LCGC14_1280740</name>
</gene>
<dbReference type="EMBL" id="LAZR01007283">
    <property type="protein sequence ID" value="KKM86263.1"/>
    <property type="molecule type" value="Genomic_DNA"/>
</dbReference>
<feature type="transmembrane region" description="Helical" evidence="2">
    <location>
        <begin position="98"/>
        <end position="119"/>
    </location>
</feature>
<keyword evidence="2" id="KW-0472">Membrane</keyword>
<proteinExistence type="predicted"/>
<sequence>MPHHLMNLRHVPDDEAEEIRALFDDHDVRFYETPPSRWGVSMGGFWVHDDDEAQRAKELLQEYQRQRLESQREAYEARRLNGESMGAWQMFRYKPVRTFAACLAIVVMIGLSLLPFIHIG</sequence>
<protein>
    <recommendedName>
        <fullName evidence="4">DUF2007 domain-containing protein</fullName>
    </recommendedName>
</protein>